<dbReference type="SMART" id="SM00382">
    <property type="entry name" value="AAA"/>
    <property type="match status" value="1"/>
</dbReference>
<dbReference type="Gene3D" id="1.20.1600.10">
    <property type="entry name" value="Outer membrane efflux proteins (OEP)"/>
    <property type="match status" value="1"/>
</dbReference>
<keyword evidence="4" id="KW-0547">Nucleotide-binding</keyword>
<dbReference type="Proteomes" id="UP001057291">
    <property type="component" value="Unassembled WGS sequence"/>
</dbReference>
<evidence type="ECO:0000256" key="3">
    <source>
        <dbReference type="ARBA" id="ARBA00022448"/>
    </source>
</evidence>
<keyword evidence="9" id="KW-0812">Transmembrane</keyword>
<protein>
    <recommendedName>
        <fullName evidence="10">ABC transporter domain-containing protein</fullName>
    </recommendedName>
</protein>
<comment type="caution">
    <text evidence="11">The sequence shown here is derived from an EMBL/GenBank/DDBJ whole genome shotgun (WGS) entry which is preliminary data.</text>
</comment>
<dbReference type="PANTHER" id="PTHR32347">
    <property type="entry name" value="EFFLUX SYSTEM COMPONENT YKNX-RELATED"/>
    <property type="match status" value="1"/>
</dbReference>
<dbReference type="InterPro" id="IPR003439">
    <property type="entry name" value="ABC_transporter-like_ATP-bd"/>
</dbReference>
<dbReference type="InterPro" id="IPR017871">
    <property type="entry name" value="ABC_transporter-like_CS"/>
</dbReference>
<dbReference type="Gene3D" id="2.40.420.20">
    <property type="match status" value="1"/>
</dbReference>
<evidence type="ECO:0000256" key="4">
    <source>
        <dbReference type="ARBA" id="ARBA00022741"/>
    </source>
</evidence>
<dbReference type="InterPro" id="IPR058625">
    <property type="entry name" value="MdtA-like_BSH"/>
</dbReference>
<dbReference type="Pfam" id="PF00005">
    <property type="entry name" value="ABC_tran"/>
    <property type="match status" value="1"/>
</dbReference>
<dbReference type="Gene3D" id="2.40.30.170">
    <property type="match status" value="1"/>
</dbReference>
<dbReference type="GO" id="GO:0098796">
    <property type="term" value="C:membrane protein complex"/>
    <property type="evidence" value="ECO:0007669"/>
    <property type="project" value="UniProtKB-ARBA"/>
</dbReference>
<accession>A0AAV4LJJ9</accession>
<dbReference type="InterPro" id="IPR050465">
    <property type="entry name" value="UPF0194_transport"/>
</dbReference>
<evidence type="ECO:0000313" key="11">
    <source>
        <dbReference type="EMBL" id="GIM48005.1"/>
    </source>
</evidence>
<dbReference type="GO" id="GO:0005524">
    <property type="term" value="F:ATP binding"/>
    <property type="evidence" value="ECO:0007669"/>
    <property type="project" value="UniProtKB-KW"/>
</dbReference>
<feature type="compositionally biased region" description="Polar residues" evidence="8">
    <location>
        <begin position="429"/>
        <end position="459"/>
    </location>
</feature>
<organism evidence="11 12">
    <name type="scientific">Collibacillus ludicampi</name>
    <dbReference type="NCBI Taxonomy" id="2771369"/>
    <lineage>
        <taxon>Bacteria</taxon>
        <taxon>Bacillati</taxon>
        <taxon>Bacillota</taxon>
        <taxon>Bacilli</taxon>
        <taxon>Bacillales</taxon>
        <taxon>Alicyclobacillaceae</taxon>
        <taxon>Collibacillus</taxon>
    </lineage>
</organism>
<dbReference type="NCBIfam" id="TIGR01730">
    <property type="entry name" value="RND_mfp"/>
    <property type="match status" value="1"/>
</dbReference>
<dbReference type="Gene3D" id="3.40.50.300">
    <property type="entry name" value="P-loop containing nucleotide triphosphate hydrolases"/>
    <property type="match status" value="1"/>
</dbReference>
<keyword evidence="5" id="KW-0067">ATP-binding</keyword>
<dbReference type="InterPro" id="IPR058792">
    <property type="entry name" value="Beta-barrel_RND_2"/>
</dbReference>
<evidence type="ECO:0000256" key="2">
    <source>
        <dbReference type="ARBA" id="ARBA00009477"/>
    </source>
</evidence>
<gene>
    <name evidence="11" type="ORF">DNHGIG_35540</name>
</gene>
<reference evidence="11" key="1">
    <citation type="journal article" date="2023" name="Int. J. Syst. Evol. Microbiol.">
        <title>Collibacillus ludicampi gen. nov., sp. nov., a new soil bacterium of the family Alicyclobacillaceae.</title>
        <authorList>
            <person name="Jojima T."/>
            <person name="Ioku Y."/>
            <person name="Fukuta Y."/>
            <person name="Shirasaka N."/>
            <person name="Matsumura Y."/>
            <person name="Mori M."/>
        </authorList>
    </citation>
    <scope>NUCLEOTIDE SEQUENCE</scope>
    <source>
        <strain evidence="11">TP075</strain>
    </source>
</reference>
<dbReference type="AlphaFoldDB" id="A0AAV4LJJ9"/>
<keyword evidence="9" id="KW-0472">Membrane</keyword>
<sequence length="773" mass="82931">MSEIVTNDLVLSLKKKNRKKIMMISLAGLLICGTGIFTYEKVISSKAASPAMQLATVKRGDVMETVSASGTVQAPKQVSLNFSGSGSEISSLNVKVGDHVKAGQVLATLDDATAKSQVMNAQANLSSAQAHLAEVEQGSTPEDIAIQQANVNKAKAALDSAKNTYDIQKASDQVQKAKITLDAAQSNYNSQKSLYDAGAVSKNQLDQAKQTLDQAQADYNSAVVQYNQAQADYNNNVKQAQAAYDAAVAQLNQVKAPPKPSAVEEAQAAVAQAQAQLEQQKIALSKLTLKAPMDGTVVQVNGNVGEIPSNNPVIVLDNSDSQNLQVLAQVSQSDIGKIQAGMDATYTVNAYDGKQFKGKVIMIYPEATTESGVTTYKVLLSVDNKEGLLKPGMTLNVTIVVGTHKNVLYIPAAALRDQNGKDGVYVPANASSMNSMKNESPENKQGNEANGNGRKTQSSAPYYFKPVTVGFYSSDRVEITSGLQEGEQVVLAMNNSNNNTNSSSTNRRSMNGFGGIPGMGAGGGSFGGRGVVNMKPVIQIENIKKMYRIGDQEIQALRGVSLSIEEGDFVAIMGPSGSGKSTMMNVIGCLDKPTSGEFYLDGYPISQASDDDLALIRNRKIGFVFQNFNLLPRTSAVQNVELPLLYAGIPARERRQLAVRALESVGLEDRLNNKPNELSGGQQQRVSIARALVNNPVILLADEPTGALDTKTSVEIMSIFQRLNDEGKTVILVTHEPDIAEYAKRIVRFRDGQIISEERVSQRRIAKLEDVRV</sequence>
<dbReference type="SUPFAM" id="SSF52540">
    <property type="entry name" value="P-loop containing nucleoside triphosphate hydrolases"/>
    <property type="match status" value="1"/>
</dbReference>
<dbReference type="InterPro" id="IPR017911">
    <property type="entry name" value="MacB-like_ATP-bd"/>
</dbReference>
<name>A0AAV4LJJ9_9BACL</name>
<dbReference type="InterPro" id="IPR006143">
    <property type="entry name" value="RND_pump_MFP"/>
</dbReference>
<dbReference type="InterPro" id="IPR003593">
    <property type="entry name" value="AAA+_ATPase"/>
</dbReference>
<comment type="similarity">
    <text evidence="2">Belongs to the membrane fusion protein (MFP) (TC 8.A.1) family.</text>
</comment>
<dbReference type="CDD" id="cd03255">
    <property type="entry name" value="ABC_MJ0796_LolCDE_FtsE"/>
    <property type="match status" value="1"/>
</dbReference>
<evidence type="ECO:0000256" key="8">
    <source>
        <dbReference type="SAM" id="MobiDB-lite"/>
    </source>
</evidence>
<feature type="coiled-coil region" evidence="7">
    <location>
        <begin position="144"/>
        <end position="290"/>
    </location>
</feature>
<dbReference type="PROSITE" id="PS00211">
    <property type="entry name" value="ABC_TRANSPORTER_1"/>
    <property type="match status" value="1"/>
</dbReference>
<feature type="domain" description="ABC transporter" evidence="10">
    <location>
        <begin position="538"/>
        <end position="773"/>
    </location>
</feature>
<dbReference type="GO" id="GO:0030313">
    <property type="term" value="C:cell envelope"/>
    <property type="evidence" value="ECO:0007669"/>
    <property type="project" value="UniProtKB-SubCell"/>
</dbReference>
<dbReference type="Pfam" id="PF25917">
    <property type="entry name" value="BSH_RND"/>
    <property type="match status" value="1"/>
</dbReference>
<keyword evidence="3" id="KW-0813">Transport</keyword>
<dbReference type="SUPFAM" id="SSF111369">
    <property type="entry name" value="HlyD-like secretion proteins"/>
    <property type="match status" value="2"/>
</dbReference>
<dbReference type="GO" id="GO:0015562">
    <property type="term" value="F:efflux transmembrane transporter activity"/>
    <property type="evidence" value="ECO:0007669"/>
    <property type="project" value="InterPro"/>
</dbReference>
<dbReference type="SUPFAM" id="SSF56954">
    <property type="entry name" value="Outer membrane efflux proteins (OEP)"/>
    <property type="match status" value="1"/>
</dbReference>
<evidence type="ECO:0000256" key="5">
    <source>
        <dbReference type="ARBA" id="ARBA00022840"/>
    </source>
</evidence>
<evidence type="ECO:0000256" key="6">
    <source>
        <dbReference type="ARBA" id="ARBA00023054"/>
    </source>
</evidence>
<evidence type="ECO:0000313" key="12">
    <source>
        <dbReference type="Proteomes" id="UP001057291"/>
    </source>
</evidence>
<dbReference type="FunFam" id="3.40.50.300:FF:000032">
    <property type="entry name" value="Export ABC transporter ATP-binding protein"/>
    <property type="match status" value="1"/>
</dbReference>
<evidence type="ECO:0000256" key="1">
    <source>
        <dbReference type="ARBA" id="ARBA00004196"/>
    </source>
</evidence>
<dbReference type="InterPro" id="IPR027417">
    <property type="entry name" value="P-loop_NTPase"/>
</dbReference>
<feature type="transmembrane region" description="Helical" evidence="9">
    <location>
        <begin position="21"/>
        <end position="39"/>
    </location>
</feature>
<comment type="subcellular location">
    <subcellularLocation>
        <location evidence="1">Cell envelope</location>
    </subcellularLocation>
</comment>
<evidence type="ECO:0000256" key="9">
    <source>
        <dbReference type="SAM" id="Phobius"/>
    </source>
</evidence>
<proteinExistence type="inferred from homology"/>
<feature type="region of interest" description="Disordered" evidence="8">
    <location>
        <begin position="426"/>
        <end position="459"/>
    </location>
</feature>
<dbReference type="GO" id="GO:0016887">
    <property type="term" value="F:ATP hydrolysis activity"/>
    <property type="evidence" value="ECO:0007669"/>
    <property type="project" value="InterPro"/>
</dbReference>
<dbReference type="PROSITE" id="PS50893">
    <property type="entry name" value="ABC_TRANSPORTER_2"/>
    <property type="match status" value="1"/>
</dbReference>
<dbReference type="Gene3D" id="2.40.50.100">
    <property type="match status" value="1"/>
</dbReference>
<dbReference type="PRINTS" id="PR01490">
    <property type="entry name" value="RTXTOXIND"/>
</dbReference>
<dbReference type="EMBL" id="BOQE01000001">
    <property type="protein sequence ID" value="GIM48005.1"/>
    <property type="molecule type" value="Genomic_DNA"/>
</dbReference>
<keyword evidence="12" id="KW-1185">Reference proteome</keyword>
<dbReference type="Pfam" id="PF25954">
    <property type="entry name" value="Beta-barrel_RND_2"/>
    <property type="match status" value="1"/>
</dbReference>
<keyword evidence="9" id="KW-1133">Transmembrane helix</keyword>
<evidence type="ECO:0000259" key="10">
    <source>
        <dbReference type="PROSITE" id="PS50893"/>
    </source>
</evidence>
<evidence type="ECO:0000256" key="7">
    <source>
        <dbReference type="SAM" id="Coils"/>
    </source>
</evidence>
<keyword evidence="6 7" id="KW-0175">Coiled coil</keyword>